<name>A0ABS1FHH9_9PROT</name>
<sequence length="338" mass="35304">MEAGRTRDTASLIALDWGTSSLRGFLMDGGGRVLDQRANAHGIQNLPQPGIPGFEQAFAELCGGWLAAHPGLPVVAGGMVGSAQGWAEAPYVPCPADTGTLASRAIAVDSASGVRILIAPGVTYDPPDSPPDILRGEEIQIAGVLADRPDWARDACMVLPGTHSKWVRIADGRMTRFATYMTGEVFAVLTRHSILGRLMPEAAEAGDDARDGAFAEGVRAAQASGPGDLTHQIFAARTLGITRRMAPELLKDYLSGLLIGHELVSGLAHGEIDPDAGRTDGCPLLLIGDGALCRRYVQGLGLLGVEPTARLENTAPRGLFQFAIAAGLIAPAGKDPHV</sequence>
<dbReference type="CDD" id="cd24012">
    <property type="entry name" value="ASKHA_NBD_KDGal-kinase"/>
    <property type="match status" value="1"/>
</dbReference>
<gene>
    <name evidence="1" type="ORF">JHL17_36250</name>
</gene>
<dbReference type="Gene3D" id="3.30.420.300">
    <property type="entry name" value="2-keto-3-deoxy-galactonokinase, substrate binding domain"/>
    <property type="match status" value="1"/>
</dbReference>
<dbReference type="EMBL" id="JAENHM010000095">
    <property type="protein sequence ID" value="MBK1842860.1"/>
    <property type="molecule type" value="Genomic_DNA"/>
</dbReference>
<dbReference type="InterPro" id="IPR042258">
    <property type="entry name" value="DGOK_N"/>
</dbReference>
<accession>A0ABS1FHH9</accession>
<evidence type="ECO:0000313" key="1">
    <source>
        <dbReference type="EMBL" id="MBK1842860.1"/>
    </source>
</evidence>
<dbReference type="InterPro" id="IPR007729">
    <property type="entry name" value="DGOK"/>
</dbReference>
<protein>
    <submittedName>
        <fullName evidence="1">2-dehydro-3-deoxygalactonokinase</fullName>
    </submittedName>
</protein>
<dbReference type="RefSeq" id="WP_200199522.1">
    <property type="nucleotide sequence ID" value="NZ_JAENHM010000095.1"/>
</dbReference>
<keyword evidence="2" id="KW-1185">Reference proteome</keyword>
<dbReference type="Gene3D" id="3.30.420.310">
    <property type="entry name" value="2-keto-3-deoxy-galactonokinase, C-terminal domain"/>
    <property type="match status" value="1"/>
</dbReference>
<organism evidence="1 2">
    <name type="scientific">Azospirillum endophyticum</name>
    <dbReference type="NCBI Taxonomy" id="2800326"/>
    <lineage>
        <taxon>Bacteria</taxon>
        <taxon>Pseudomonadati</taxon>
        <taxon>Pseudomonadota</taxon>
        <taxon>Alphaproteobacteria</taxon>
        <taxon>Rhodospirillales</taxon>
        <taxon>Azospirillaceae</taxon>
        <taxon>Azospirillum</taxon>
    </lineage>
</organism>
<comment type="caution">
    <text evidence="1">The sequence shown here is derived from an EMBL/GenBank/DDBJ whole genome shotgun (WGS) entry which is preliminary data.</text>
</comment>
<proteinExistence type="predicted"/>
<dbReference type="Pfam" id="PF05035">
    <property type="entry name" value="DGOK"/>
    <property type="match status" value="1"/>
</dbReference>
<reference evidence="2" key="1">
    <citation type="submission" date="2021-01" db="EMBL/GenBank/DDBJ databases">
        <title>Genome public.</title>
        <authorList>
            <person name="Liu C."/>
            <person name="Sun Q."/>
        </authorList>
    </citation>
    <scope>NUCLEOTIDE SEQUENCE [LARGE SCALE GENOMIC DNA]</scope>
    <source>
        <strain evidence="2">YIM B02556</strain>
    </source>
</reference>
<dbReference type="Proteomes" id="UP000652760">
    <property type="component" value="Unassembled WGS sequence"/>
</dbReference>
<evidence type="ECO:0000313" key="2">
    <source>
        <dbReference type="Proteomes" id="UP000652760"/>
    </source>
</evidence>
<dbReference type="InterPro" id="IPR042257">
    <property type="entry name" value="DGOK_C"/>
</dbReference>